<dbReference type="InterPro" id="IPR018422">
    <property type="entry name" value="Cation/H_exchanger_CPA1"/>
</dbReference>
<feature type="transmembrane region" description="Helical" evidence="10">
    <location>
        <begin position="180"/>
        <end position="198"/>
    </location>
</feature>
<keyword evidence="6 10" id="KW-0915">Sodium</keyword>
<proteinExistence type="inferred from homology"/>
<feature type="transmembrane region" description="Helical" evidence="10">
    <location>
        <begin position="83"/>
        <end position="104"/>
    </location>
</feature>
<dbReference type="Pfam" id="PF00999">
    <property type="entry name" value="Na_H_Exchanger"/>
    <property type="match status" value="1"/>
</dbReference>
<evidence type="ECO:0000256" key="6">
    <source>
        <dbReference type="ARBA" id="ARBA00023053"/>
    </source>
</evidence>
<keyword evidence="7 10" id="KW-0406">Ion transport</keyword>
<feature type="transmembrane region" description="Helical" evidence="10">
    <location>
        <begin position="299"/>
        <end position="322"/>
    </location>
</feature>
<sequence>MSTIALWGLIVAGIVVLTPLADRVRVPLPVLLTLFGIVLPLLPGTPELRLEPELVLPLVLPPLLFAATQRATVREFREQARPILLTAVGLTIASAALVAVLAHAAGAPWAVAWVLGAIVSPPDPVAATAVARRLRLPGRVVTVLEGEGMFNDATALVLYHVAVAAVVAGSVTVGEVGLDLVLAVVVGVGTGLVGGWLGHRVLGRLHVPAAETTVTIALPFAAYLGAEQLHGSGVLAVLTLGLVLRSVSHASVTSGGWLLGRSVWEYADYLITGLVFVLIGFELTSVLDDNPVASSALPLAIGVVVVLVVLRFVWLFPAVWLLERQLAGRARAQGVPAEVAGIGAFTRRETVVMSWAGMRGVVTVASALALPHVMSTGEDFPERSTVVFVGLVVVLATLVLQGLTLAPVVRWLGVGSTADEAAEVAVLREQATRAALDAVRARDDVPRPVREAVALQYEGYLTAQLALSEARRAGDDAEGRFGQEVDALLRDAVEVERDVVVRARNDGAVSAHVADEVLADVEARAVRDLD</sequence>
<keyword evidence="10" id="KW-0050">Antiport</keyword>
<comment type="caution">
    <text evidence="10">Lacks conserved residue(s) required for the propagation of feature annotation.</text>
</comment>
<keyword evidence="2 10" id="KW-0813">Transport</keyword>
<dbReference type="InterPro" id="IPR004705">
    <property type="entry name" value="Cation/H_exchanger_CPA1_bac"/>
</dbReference>
<evidence type="ECO:0000256" key="1">
    <source>
        <dbReference type="ARBA" id="ARBA00004651"/>
    </source>
</evidence>
<protein>
    <submittedName>
        <fullName evidence="12">Sodium, potassium, lithium and rubidium/H(+) antiporter</fullName>
    </submittedName>
</protein>
<evidence type="ECO:0000256" key="4">
    <source>
        <dbReference type="ARBA" id="ARBA00022692"/>
    </source>
</evidence>
<feature type="transmembrane region" description="Helical" evidence="10">
    <location>
        <begin position="356"/>
        <end position="374"/>
    </location>
</feature>
<evidence type="ECO:0000256" key="3">
    <source>
        <dbReference type="ARBA" id="ARBA00022475"/>
    </source>
</evidence>
<keyword evidence="3 10" id="KW-1003">Cell membrane</keyword>
<dbReference type="GO" id="GO:0051453">
    <property type="term" value="P:regulation of intracellular pH"/>
    <property type="evidence" value="ECO:0007669"/>
    <property type="project" value="TreeGrafter"/>
</dbReference>
<dbReference type="PANTHER" id="PTHR10110">
    <property type="entry name" value="SODIUM/HYDROGEN EXCHANGER"/>
    <property type="match status" value="1"/>
</dbReference>
<feature type="transmembrane region" description="Helical" evidence="10">
    <location>
        <begin position="6"/>
        <end position="21"/>
    </location>
</feature>
<feature type="transmembrane region" description="Helical" evidence="10">
    <location>
        <begin position="153"/>
        <end position="174"/>
    </location>
</feature>
<evidence type="ECO:0000256" key="7">
    <source>
        <dbReference type="ARBA" id="ARBA00023065"/>
    </source>
</evidence>
<organism evidence="12 13">
    <name type="scientific">Isoptericola dokdonensis DS-3</name>
    <dbReference type="NCBI Taxonomy" id="1300344"/>
    <lineage>
        <taxon>Bacteria</taxon>
        <taxon>Bacillati</taxon>
        <taxon>Actinomycetota</taxon>
        <taxon>Actinomycetes</taxon>
        <taxon>Micrococcales</taxon>
        <taxon>Promicromonosporaceae</taxon>
        <taxon>Isoptericola</taxon>
    </lineage>
</organism>
<comment type="function">
    <text evidence="10">Na(+)/H(+) antiporter that extrudes sodium in exchange for external protons.</text>
</comment>
<evidence type="ECO:0000313" key="13">
    <source>
        <dbReference type="Proteomes" id="UP000076794"/>
    </source>
</evidence>
<dbReference type="InterPro" id="IPR006153">
    <property type="entry name" value="Cation/H_exchanger_TM"/>
</dbReference>
<keyword evidence="9 10" id="KW-0739">Sodium transport</keyword>
<evidence type="ECO:0000256" key="8">
    <source>
        <dbReference type="ARBA" id="ARBA00023136"/>
    </source>
</evidence>
<dbReference type="Proteomes" id="UP000076794">
    <property type="component" value="Chromosome"/>
</dbReference>
<feature type="transmembrane region" description="Helical" evidence="10">
    <location>
        <begin position="266"/>
        <end position="287"/>
    </location>
</feature>
<evidence type="ECO:0000313" key="12">
    <source>
        <dbReference type="EMBL" id="ANC32772.1"/>
    </source>
</evidence>
<evidence type="ECO:0000256" key="5">
    <source>
        <dbReference type="ARBA" id="ARBA00022989"/>
    </source>
</evidence>
<dbReference type="OrthoDB" id="57886at2"/>
<dbReference type="PANTHER" id="PTHR10110:SF86">
    <property type="entry name" value="SODIUM_HYDROGEN EXCHANGER 7"/>
    <property type="match status" value="1"/>
</dbReference>
<reference evidence="12 13" key="1">
    <citation type="submission" date="2016-01" db="EMBL/GenBank/DDBJ databases">
        <title>Complete genome sequence of a soil Actinobacterium, Isoptericola dokdonensis DS-3.</title>
        <authorList>
            <person name="Kwon S.-K."/>
            <person name="Kim J.F."/>
        </authorList>
    </citation>
    <scope>NUCLEOTIDE SEQUENCE [LARGE SCALE GENOMIC DNA]</scope>
    <source>
        <strain evidence="12 13">DS-3</strain>
    </source>
</reference>
<feature type="transmembrane region" description="Helical" evidence="10">
    <location>
        <begin position="386"/>
        <end position="406"/>
    </location>
</feature>
<evidence type="ECO:0000256" key="10">
    <source>
        <dbReference type="RuleBase" id="RU366002"/>
    </source>
</evidence>
<dbReference type="GO" id="GO:0098719">
    <property type="term" value="P:sodium ion import across plasma membrane"/>
    <property type="evidence" value="ECO:0007669"/>
    <property type="project" value="TreeGrafter"/>
</dbReference>
<dbReference type="KEGG" id="ido:I598_3263"/>
<dbReference type="Gene3D" id="6.10.140.1330">
    <property type="match status" value="1"/>
</dbReference>
<evidence type="ECO:0000256" key="2">
    <source>
        <dbReference type="ARBA" id="ARBA00022448"/>
    </source>
</evidence>
<keyword evidence="5 10" id="KW-1133">Transmembrane helix</keyword>
<feature type="transmembrane region" description="Helical" evidence="10">
    <location>
        <begin position="232"/>
        <end position="259"/>
    </location>
</feature>
<name>A0A161HT07_9MICO</name>
<keyword evidence="13" id="KW-1185">Reference proteome</keyword>
<comment type="subcellular location">
    <subcellularLocation>
        <location evidence="1 10">Cell membrane</location>
        <topology evidence="1 10">Multi-pass membrane protein</topology>
    </subcellularLocation>
</comment>
<dbReference type="NCBIfam" id="TIGR00831">
    <property type="entry name" value="a_cpa1"/>
    <property type="match status" value="1"/>
</dbReference>
<dbReference type="AlphaFoldDB" id="A0A161HT07"/>
<dbReference type="GO" id="GO:0015385">
    <property type="term" value="F:sodium:proton antiporter activity"/>
    <property type="evidence" value="ECO:0007669"/>
    <property type="project" value="InterPro"/>
</dbReference>
<evidence type="ECO:0000259" key="11">
    <source>
        <dbReference type="Pfam" id="PF00999"/>
    </source>
</evidence>
<dbReference type="GO" id="GO:0005886">
    <property type="term" value="C:plasma membrane"/>
    <property type="evidence" value="ECO:0007669"/>
    <property type="project" value="UniProtKB-SubCell"/>
</dbReference>
<evidence type="ECO:0000256" key="9">
    <source>
        <dbReference type="ARBA" id="ARBA00023201"/>
    </source>
</evidence>
<comment type="similarity">
    <text evidence="10">Belongs to the monovalent cation:proton antiporter 1 (CPA1) transporter (TC 2.A.36) family.</text>
</comment>
<dbReference type="RefSeq" id="WP_068204165.1">
    <property type="nucleotide sequence ID" value="NZ_CP014209.1"/>
</dbReference>
<gene>
    <name evidence="12" type="primary">nhaK_2</name>
    <name evidence="12" type="ORF">I598_3263</name>
</gene>
<dbReference type="GO" id="GO:0015386">
    <property type="term" value="F:potassium:proton antiporter activity"/>
    <property type="evidence" value="ECO:0007669"/>
    <property type="project" value="TreeGrafter"/>
</dbReference>
<dbReference type="STRING" id="1300344.I598_3263"/>
<dbReference type="PATRIC" id="fig|1300344.3.peg.3283"/>
<keyword evidence="4 10" id="KW-0812">Transmembrane</keyword>
<dbReference type="EMBL" id="CP014209">
    <property type="protein sequence ID" value="ANC32772.1"/>
    <property type="molecule type" value="Genomic_DNA"/>
</dbReference>
<keyword evidence="8 10" id="KW-0472">Membrane</keyword>
<accession>A0A161HT07</accession>
<feature type="domain" description="Cation/H+ exchanger transmembrane" evidence="11">
    <location>
        <begin position="15"/>
        <end position="411"/>
    </location>
</feature>